<reference evidence="4 5" key="1">
    <citation type="journal article" date="2020" name="Mol. Biol. Evol.">
        <title>Distinct Expression and Methylation Patterns for Genes with Different Fates following a Single Whole-Genome Duplication in Flowering Plants.</title>
        <authorList>
            <person name="Shi T."/>
            <person name="Rahmani R.S."/>
            <person name="Gugger P.F."/>
            <person name="Wang M."/>
            <person name="Li H."/>
            <person name="Zhang Y."/>
            <person name="Li Z."/>
            <person name="Wang Q."/>
            <person name="Van de Peer Y."/>
            <person name="Marchal K."/>
            <person name="Chen J."/>
        </authorList>
    </citation>
    <scope>NUCLEOTIDE SEQUENCE [LARGE SCALE GENOMIC DNA]</scope>
    <source>
        <tissue evidence="4">Leaf</tissue>
    </source>
</reference>
<evidence type="ECO:0000313" key="4">
    <source>
        <dbReference type="EMBL" id="DAD24973.1"/>
    </source>
</evidence>
<dbReference type="PROSITE" id="PS50088">
    <property type="entry name" value="ANK_REPEAT"/>
    <property type="match status" value="1"/>
</dbReference>
<dbReference type="Gene3D" id="1.25.40.20">
    <property type="entry name" value="Ankyrin repeat-containing domain"/>
    <property type="match status" value="1"/>
</dbReference>
<evidence type="ECO:0000259" key="3">
    <source>
        <dbReference type="Pfam" id="PF13962"/>
    </source>
</evidence>
<evidence type="ECO:0000256" key="2">
    <source>
        <dbReference type="SAM" id="Phobius"/>
    </source>
</evidence>
<dbReference type="SMART" id="SM00248">
    <property type="entry name" value="ANK"/>
    <property type="match status" value="4"/>
</dbReference>
<dbReference type="SUPFAM" id="SSF48403">
    <property type="entry name" value="Ankyrin repeat"/>
    <property type="match status" value="1"/>
</dbReference>
<dbReference type="PANTHER" id="PTHR24128:SF61">
    <property type="entry name" value="ANKYRIN REPEAT-CONTAINING PROTEIN BDA1-LIKE"/>
    <property type="match status" value="1"/>
</dbReference>
<dbReference type="Pfam" id="PF12796">
    <property type="entry name" value="Ank_2"/>
    <property type="match status" value="1"/>
</dbReference>
<protein>
    <recommendedName>
        <fullName evidence="3">PGG domain-containing protein</fullName>
    </recommendedName>
</protein>
<dbReference type="InterPro" id="IPR026961">
    <property type="entry name" value="PGG_dom"/>
</dbReference>
<sequence length="427" mass="46893">MDRSGIDAAVQAGDTGLLYQSLRQDPDILEKIDSIGFVHTPVHISVLAGHTSLALEITNLKPSFARKLNLDGLSPIHIASENGNTEIVKELLRGDFNLGRIKGKEMMTPLHCASKSGSISVLKELLSACPDAISDLTVESQTALHIALENDKSEAFELLVKLVQRWKKYELLNLKDRRGNTLLQISTKVDANNQTALDLLRQLPRDPRRPIREIEEILLSCGAQTYDVAHAKPRQQSTIDDVVEDILKVATVPSSLPTLLSPIGSESRTDLFAGERRSDLMLIVTLVITAIFQVGVNPPGGFWQDSTDNSTLTSQKPHSAGTPILLTRAPWFFYWFITSNSAFLLIVVVWLYKLTKDYLTGSKTLIAAVLLYLMWSYTSSVICSSPQGSATSAAGTLISGGFTVAFVWVIGQSVSAILHHKFTLWKN</sequence>
<keyword evidence="2" id="KW-0472">Membrane</keyword>
<keyword evidence="5" id="KW-1185">Reference proteome</keyword>
<dbReference type="Proteomes" id="UP000607653">
    <property type="component" value="Unassembled WGS sequence"/>
</dbReference>
<feature type="transmembrane region" description="Helical" evidence="2">
    <location>
        <begin position="332"/>
        <end position="352"/>
    </location>
</feature>
<gene>
    <name evidence="4" type="ORF">HUJ06_026437</name>
</gene>
<dbReference type="InterPro" id="IPR036770">
    <property type="entry name" value="Ankyrin_rpt-contain_sf"/>
</dbReference>
<feature type="domain" description="PGG" evidence="3">
    <location>
        <begin position="275"/>
        <end position="380"/>
    </location>
</feature>
<dbReference type="PANTHER" id="PTHR24128">
    <property type="entry name" value="HOMEOBOX PROTEIN WARIAI"/>
    <property type="match status" value="1"/>
</dbReference>
<keyword evidence="2" id="KW-0812">Transmembrane</keyword>
<feature type="transmembrane region" description="Helical" evidence="2">
    <location>
        <begin position="394"/>
        <end position="418"/>
    </location>
</feature>
<feature type="transmembrane region" description="Helical" evidence="2">
    <location>
        <begin position="364"/>
        <end position="382"/>
    </location>
</feature>
<name>A0A822XZ24_NELNU</name>
<evidence type="ECO:0000256" key="1">
    <source>
        <dbReference type="PROSITE-ProRule" id="PRU00023"/>
    </source>
</evidence>
<comment type="caution">
    <text evidence="4">The sequence shown here is derived from an EMBL/GenBank/DDBJ whole genome shotgun (WGS) entry which is preliminary data.</text>
</comment>
<dbReference type="PROSITE" id="PS50297">
    <property type="entry name" value="ANK_REP_REGION"/>
    <property type="match status" value="1"/>
</dbReference>
<dbReference type="AlphaFoldDB" id="A0A822XZ24"/>
<dbReference type="Pfam" id="PF13962">
    <property type="entry name" value="PGG"/>
    <property type="match status" value="1"/>
</dbReference>
<dbReference type="EMBL" id="DUZY01000001">
    <property type="protein sequence ID" value="DAD24973.1"/>
    <property type="molecule type" value="Genomic_DNA"/>
</dbReference>
<organism evidence="4 5">
    <name type="scientific">Nelumbo nucifera</name>
    <name type="common">Sacred lotus</name>
    <dbReference type="NCBI Taxonomy" id="4432"/>
    <lineage>
        <taxon>Eukaryota</taxon>
        <taxon>Viridiplantae</taxon>
        <taxon>Streptophyta</taxon>
        <taxon>Embryophyta</taxon>
        <taxon>Tracheophyta</taxon>
        <taxon>Spermatophyta</taxon>
        <taxon>Magnoliopsida</taxon>
        <taxon>Proteales</taxon>
        <taxon>Nelumbonaceae</taxon>
        <taxon>Nelumbo</taxon>
    </lineage>
</organism>
<keyword evidence="1" id="KW-0040">ANK repeat</keyword>
<evidence type="ECO:0000313" key="5">
    <source>
        <dbReference type="Proteomes" id="UP000607653"/>
    </source>
</evidence>
<accession>A0A822XZ24</accession>
<feature type="transmembrane region" description="Helical" evidence="2">
    <location>
        <begin position="280"/>
        <end position="296"/>
    </location>
</feature>
<dbReference type="InterPro" id="IPR002110">
    <property type="entry name" value="Ankyrin_rpt"/>
</dbReference>
<proteinExistence type="predicted"/>
<feature type="repeat" description="ANK" evidence="1">
    <location>
        <begin position="71"/>
        <end position="93"/>
    </location>
</feature>
<keyword evidence="2" id="KW-1133">Transmembrane helix</keyword>